<evidence type="ECO:0000256" key="16">
    <source>
        <dbReference type="ARBA" id="ARBA00029990"/>
    </source>
</evidence>
<comment type="subunit">
    <text evidence="4">Homodimer.</text>
</comment>
<evidence type="ECO:0000259" key="19">
    <source>
        <dbReference type="SMART" id="SM01329"/>
    </source>
</evidence>
<dbReference type="EC" id="1.1.1.42" evidence="5"/>
<dbReference type="Pfam" id="PF00180">
    <property type="entry name" value="Iso_dh"/>
    <property type="match status" value="1"/>
</dbReference>
<protein>
    <recommendedName>
        <fullName evidence="6">Isocitrate dehydrogenase [NADP]</fullName>
        <ecNumber evidence="5">1.1.1.42</ecNumber>
    </recommendedName>
    <alternativeName>
        <fullName evidence="15">IDP</fullName>
    </alternativeName>
    <alternativeName>
        <fullName evidence="16">NADP(+)-specific ICDH</fullName>
    </alternativeName>
    <alternativeName>
        <fullName evidence="17">Oxalosuccinate decarboxylase</fullName>
    </alternativeName>
</protein>
<dbReference type="NCBIfam" id="NF006673">
    <property type="entry name" value="PRK09222.1"/>
    <property type="match status" value="1"/>
</dbReference>
<keyword evidence="11" id="KW-0521">NADP</keyword>
<dbReference type="Gene3D" id="3.40.718.10">
    <property type="entry name" value="Isopropylmalate Dehydrogenase"/>
    <property type="match status" value="1"/>
</dbReference>
<keyword evidence="9" id="KW-0479">Metal-binding</keyword>
<keyword evidence="21" id="KW-1185">Reference proteome</keyword>
<comment type="cofactor">
    <cofactor evidence="2">
        <name>Mg(2+)</name>
        <dbReference type="ChEBI" id="CHEBI:18420"/>
    </cofactor>
</comment>
<evidence type="ECO:0000256" key="10">
    <source>
        <dbReference type="ARBA" id="ARBA00022842"/>
    </source>
</evidence>
<accession>A0ABS9URN8</accession>
<name>A0ABS9URN8_9BACT</name>
<dbReference type="InterPro" id="IPR040978">
    <property type="entry name" value="Isocitrate_DH_TT1725_C"/>
</dbReference>
<comment type="catalytic activity">
    <reaction evidence="14">
        <text>D-threo-isocitrate + NADP(+) = 2-oxoglutarate + CO2 + NADPH</text>
        <dbReference type="Rhea" id="RHEA:19629"/>
        <dbReference type="ChEBI" id="CHEBI:15562"/>
        <dbReference type="ChEBI" id="CHEBI:16526"/>
        <dbReference type="ChEBI" id="CHEBI:16810"/>
        <dbReference type="ChEBI" id="CHEBI:57783"/>
        <dbReference type="ChEBI" id="CHEBI:58349"/>
        <dbReference type="EC" id="1.1.1.42"/>
    </reaction>
</comment>
<evidence type="ECO:0000256" key="4">
    <source>
        <dbReference type="ARBA" id="ARBA00011738"/>
    </source>
</evidence>
<evidence type="ECO:0000256" key="1">
    <source>
        <dbReference type="ARBA" id="ARBA00001936"/>
    </source>
</evidence>
<reference evidence="20" key="1">
    <citation type="submission" date="2022-03" db="EMBL/GenBank/DDBJ databases">
        <title>De novo assembled genomes of Belliella spp. (Cyclobacteriaceae) strains.</title>
        <authorList>
            <person name="Szabo A."/>
            <person name="Korponai K."/>
            <person name="Felfoldi T."/>
        </authorList>
    </citation>
    <scope>NUCLEOTIDE SEQUENCE</scope>
    <source>
        <strain evidence="20">DSM 107340</strain>
    </source>
</reference>
<dbReference type="InterPro" id="IPR046997">
    <property type="entry name" value="Isocitrate_DH_TT1725_C_sf"/>
</dbReference>
<evidence type="ECO:0000313" key="21">
    <source>
        <dbReference type="Proteomes" id="UP001165488"/>
    </source>
</evidence>
<comment type="similarity">
    <text evidence="3">Belongs to the isocitrate and isopropylmalate dehydrogenases family.</text>
</comment>
<keyword evidence="13" id="KW-0464">Manganese</keyword>
<evidence type="ECO:0000256" key="2">
    <source>
        <dbReference type="ARBA" id="ARBA00001946"/>
    </source>
</evidence>
<evidence type="ECO:0000256" key="9">
    <source>
        <dbReference type="ARBA" id="ARBA00022723"/>
    </source>
</evidence>
<keyword evidence="12 20" id="KW-0560">Oxidoreductase</keyword>
<dbReference type="EMBL" id="JAKZGS010000012">
    <property type="protein sequence ID" value="MCH7399099.1"/>
    <property type="molecule type" value="Genomic_DNA"/>
</dbReference>
<dbReference type="PANTHER" id="PTHR11835">
    <property type="entry name" value="DECARBOXYLATING DEHYDROGENASES-ISOCITRATE, ISOPROPYLMALATE, TARTRATE"/>
    <property type="match status" value="1"/>
</dbReference>
<evidence type="ECO:0000256" key="7">
    <source>
        <dbReference type="ARBA" id="ARBA00022435"/>
    </source>
</evidence>
<keyword evidence="7" id="KW-0329">Glyoxylate bypass</keyword>
<dbReference type="Proteomes" id="UP001165488">
    <property type="component" value="Unassembled WGS sequence"/>
</dbReference>
<dbReference type="InterPro" id="IPR024084">
    <property type="entry name" value="IsoPropMal-DH-like_dom"/>
</dbReference>
<dbReference type="Gene3D" id="3.30.70.1570">
    <property type="match status" value="1"/>
</dbReference>
<dbReference type="SUPFAM" id="SSF53659">
    <property type="entry name" value="Isocitrate/Isopropylmalate dehydrogenase-like"/>
    <property type="match status" value="1"/>
</dbReference>
<dbReference type="NCBIfam" id="TIGR02924">
    <property type="entry name" value="ICDH_alpha"/>
    <property type="match status" value="1"/>
</dbReference>
<evidence type="ECO:0000256" key="15">
    <source>
        <dbReference type="ARBA" id="ARBA00029765"/>
    </source>
</evidence>
<dbReference type="GO" id="GO:0004450">
    <property type="term" value="F:isocitrate dehydrogenase (NADP+) activity"/>
    <property type="evidence" value="ECO:0007669"/>
    <property type="project" value="UniProtKB-EC"/>
</dbReference>
<keyword evidence="10" id="KW-0460">Magnesium</keyword>
<proteinExistence type="inferred from homology"/>
<dbReference type="InterPro" id="IPR019818">
    <property type="entry name" value="IsoCit/isopropylmalate_DH_CS"/>
</dbReference>
<evidence type="ECO:0000256" key="5">
    <source>
        <dbReference type="ARBA" id="ARBA00013013"/>
    </source>
</evidence>
<gene>
    <name evidence="20" type="ORF">MM236_13925</name>
</gene>
<evidence type="ECO:0000256" key="8">
    <source>
        <dbReference type="ARBA" id="ARBA00022532"/>
    </source>
</evidence>
<evidence type="ECO:0000256" key="6">
    <source>
        <dbReference type="ARBA" id="ARBA00019562"/>
    </source>
</evidence>
<comment type="caution">
    <text evidence="20">The sequence shown here is derived from an EMBL/GenBank/DDBJ whole genome shotgun (WGS) entry which is preliminary data.</text>
</comment>
<dbReference type="Pfam" id="PF18324">
    <property type="entry name" value="Isocitrate_DH_C_bact"/>
    <property type="match status" value="1"/>
</dbReference>
<sequence>MSSKRKITVAYGDGIGPEIMKATLNILEAAGAQLEYDVIEIGEQVYLKGISSGMEPGAFESLKETKIFLKSPITTPQGGGFKSLNVTTRTSFGLFANVRPCKAYSPYIKTHYPETDLVIIRENEEDLYAGIEHRQTQEVVQSLKLISRPGSEKIIRYAFEYAKKYGRKKVTCMTKDNIMKLADGLFHKTFDEIAKEYPNIQTDHKIIDIGSALIAERPQTFDVIVTLNLYGDIISDIAAQVTGSVGLGGSANVGEEVAMFEAIHGSAPDIAGMDMANPSGLLNGAVMMLVHIGQPDVAEKIANAWMRTLEDGIHTGDIYQEGLSSKKVGTQEFAQAIIERLGQKPVNMIPTVFDKSATEPMNIKLSPVTKSKKELIGVDVFVDWDEDGRDPNAIGEKLRQADADGLKLTLITNRGVKVFPGGMRETFCTDHWRCRFQNAGQSPVSHAQILDLMDQVAKLGFDFIKTENLYSFDGVRAYSLAQGE</sequence>
<dbReference type="RefSeq" id="WP_241275602.1">
    <property type="nucleotide sequence ID" value="NZ_JAKZGS010000012.1"/>
</dbReference>
<evidence type="ECO:0000313" key="20">
    <source>
        <dbReference type="EMBL" id="MCH7399099.1"/>
    </source>
</evidence>
<comment type="cofactor">
    <cofactor evidence="1">
        <name>Mn(2+)</name>
        <dbReference type="ChEBI" id="CHEBI:29035"/>
    </cofactor>
</comment>
<keyword evidence="8" id="KW-0816">Tricarboxylic acid cycle</keyword>
<organism evidence="20 21">
    <name type="scientific">Belliella calami</name>
    <dbReference type="NCBI Taxonomy" id="2923436"/>
    <lineage>
        <taxon>Bacteria</taxon>
        <taxon>Pseudomonadati</taxon>
        <taxon>Bacteroidota</taxon>
        <taxon>Cytophagia</taxon>
        <taxon>Cytophagales</taxon>
        <taxon>Cyclobacteriaceae</taxon>
        <taxon>Belliella</taxon>
    </lineage>
</organism>
<evidence type="ECO:0000256" key="18">
    <source>
        <dbReference type="ARBA" id="ARBA00046127"/>
    </source>
</evidence>
<evidence type="ECO:0000256" key="13">
    <source>
        <dbReference type="ARBA" id="ARBA00023211"/>
    </source>
</evidence>
<dbReference type="SMART" id="SM01329">
    <property type="entry name" value="Iso_dh"/>
    <property type="match status" value="1"/>
</dbReference>
<feature type="domain" description="Isopropylmalate dehydrogenase-like" evidence="19">
    <location>
        <begin position="6"/>
        <end position="337"/>
    </location>
</feature>
<dbReference type="InterPro" id="IPR014273">
    <property type="entry name" value="Isocitrate_DH_bac-typ"/>
</dbReference>
<dbReference type="PROSITE" id="PS00470">
    <property type="entry name" value="IDH_IMDH"/>
    <property type="match status" value="1"/>
</dbReference>
<evidence type="ECO:0000256" key="17">
    <source>
        <dbReference type="ARBA" id="ARBA00031098"/>
    </source>
</evidence>
<evidence type="ECO:0000256" key="3">
    <source>
        <dbReference type="ARBA" id="ARBA00007769"/>
    </source>
</evidence>
<evidence type="ECO:0000256" key="12">
    <source>
        <dbReference type="ARBA" id="ARBA00023002"/>
    </source>
</evidence>
<dbReference type="PANTHER" id="PTHR11835:SF43">
    <property type="entry name" value="ISOPROPYLMALATE DEHYDROGENASE-LIKE DOMAIN-CONTAINING PROTEIN"/>
    <property type="match status" value="1"/>
</dbReference>
<evidence type="ECO:0000256" key="14">
    <source>
        <dbReference type="ARBA" id="ARBA00023554"/>
    </source>
</evidence>
<evidence type="ECO:0000256" key="11">
    <source>
        <dbReference type="ARBA" id="ARBA00022857"/>
    </source>
</evidence>
<comment type="function">
    <text evidence="18">Catalyzes the oxidative decarboxylation of isocitrate to 2-oxoglutarate and carbon dioxide with the concomitant reduction of NADP(+).</text>
</comment>